<evidence type="ECO:0000313" key="4">
    <source>
        <dbReference type="Proteomes" id="UP000292702"/>
    </source>
</evidence>
<feature type="domain" description="Aminoglycoside phosphotransferase" evidence="2">
    <location>
        <begin position="161"/>
        <end position="359"/>
    </location>
</feature>
<dbReference type="Proteomes" id="UP000292702">
    <property type="component" value="Unassembled WGS sequence"/>
</dbReference>
<organism evidence="3 4">
    <name type="scientific">Steccherinum ochraceum</name>
    <dbReference type="NCBI Taxonomy" id="92696"/>
    <lineage>
        <taxon>Eukaryota</taxon>
        <taxon>Fungi</taxon>
        <taxon>Dikarya</taxon>
        <taxon>Basidiomycota</taxon>
        <taxon>Agaricomycotina</taxon>
        <taxon>Agaricomycetes</taxon>
        <taxon>Polyporales</taxon>
        <taxon>Steccherinaceae</taxon>
        <taxon>Steccherinum</taxon>
    </lineage>
</organism>
<accession>A0A4R0RTF5</accession>
<keyword evidence="1" id="KW-0175">Coiled coil</keyword>
<dbReference type="SUPFAM" id="SSF56112">
    <property type="entry name" value="Protein kinase-like (PK-like)"/>
    <property type="match status" value="1"/>
</dbReference>
<dbReference type="EMBL" id="RWJN01000055">
    <property type="protein sequence ID" value="TCD68869.1"/>
    <property type="molecule type" value="Genomic_DNA"/>
</dbReference>
<keyword evidence="4" id="KW-1185">Reference proteome</keyword>
<proteinExistence type="predicted"/>
<evidence type="ECO:0000256" key="1">
    <source>
        <dbReference type="SAM" id="Coils"/>
    </source>
</evidence>
<comment type="caution">
    <text evidence="3">The sequence shown here is derived from an EMBL/GenBank/DDBJ whole genome shotgun (WGS) entry which is preliminary data.</text>
</comment>
<evidence type="ECO:0000313" key="3">
    <source>
        <dbReference type="EMBL" id="TCD68869.1"/>
    </source>
</evidence>
<dbReference type="Pfam" id="PF01636">
    <property type="entry name" value="APH"/>
    <property type="match status" value="1"/>
</dbReference>
<gene>
    <name evidence="3" type="ORF">EIP91_009584</name>
</gene>
<dbReference type="STRING" id="92696.A0A4R0RTF5"/>
<sequence>MISVFFTANNEMYPEVKALCTCSAAQRRVVETRAYAELIASFAVDICARYTWRQLSTNVLIGRSTDEPVWKAANDRARRQEVERLLAQLNVEALRARASSLRGGMSCTTPHLRYDKATISDIMGGTNYHIPISFADGATWMCRIRRCNVAAPAPDLQNHIIQSEVATLRFLATTRVPVPHVHDFGVHSADNLVGVPYILMDKMKGHPFYFPELRPFQKRKILEQYADIVIELSHHPFPSIGCLRISEHGCSVGPIVFENHASRSRDGSLCLPGPYPSSAQYRRDITLRHLEQIRANETDPKQRLDSYVMHLFLLENVSAIAKLEDASGSAFFLKHMDDKGDHLLVDDDWNLTGIIDWEWAQACPKAEAFSAPLCLVSTVDYHNGDNSLGPDEVDFAEILDSKGAHELAGYVRNGRIEHRITHCIGCDIPDRKMFAQTFTALCGVLPGYKGERDWQTWKRHALHKYHQDAGLQHILHSEAEAEAADAYMPESQHVVPYDFALRWS</sequence>
<protein>
    <recommendedName>
        <fullName evidence="2">Aminoglycoside phosphotransferase domain-containing protein</fullName>
    </recommendedName>
</protein>
<dbReference type="InterPro" id="IPR002575">
    <property type="entry name" value="Aminoglycoside_PTrfase"/>
</dbReference>
<dbReference type="PANTHER" id="PTHR21310:SF15">
    <property type="entry name" value="AMINOGLYCOSIDE PHOSPHOTRANSFERASE DOMAIN-CONTAINING PROTEIN"/>
    <property type="match status" value="1"/>
</dbReference>
<dbReference type="InterPro" id="IPR051678">
    <property type="entry name" value="AGP_Transferase"/>
</dbReference>
<dbReference type="InterPro" id="IPR011009">
    <property type="entry name" value="Kinase-like_dom_sf"/>
</dbReference>
<dbReference type="PANTHER" id="PTHR21310">
    <property type="entry name" value="AMINOGLYCOSIDE PHOSPHOTRANSFERASE-RELATED-RELATED"/>
    <property type="match status" value="1"/>
</dbReference>
<reference evidence="3 4" key="1">
    <citation type="submission" date="2018-11" db="EMBL/GenBank/DDBJ databases">
        <title>Genome assembly of Steccherinum ochraceum LE-BIN_3174, the white-rot fungus of the Steccherinaceae family (The Residual Polyporoid clade, Polyporales, Basidiomycota).</title>
        <authorList>
            <person name="Fedorova T.V."/>
            <person name="Glazunova O.A."/>
            <person name="Landesman E.O."/>
            <person name="Moiseenko K.V."/>
            <person name="Psurtseva N.V."/>
            <person name="Savinova O.S."/>
            <person name="Shakhova N.V."/>
            <person name="Tyazhelova T.V."/>
            <person name="Vasina D.V."/>
        </authorList>
    </citation>
    <scope>NUCLEOTIDE SEQUENCE [LARGE SCALE GENOMIC DNA]</scope>
    <source>
        <strain evidence="3 4">LE-BIN_3174</strain>
    </source>
</reference>
<dbReference type="OrthoDB" id="5404599at2759"/>
<evidence type="ECO:0000259" key="2">
    <source>
        <dbReference type="Pfam" id="PF01636"/>
    </source>
</evidence>
<name>A0A4R0RTF5_9APHY</name>
<feature type="coiled-coil region" evidence="1">
    <location>
        <begin position="72"/>
        <end position="99"/>
    </location>
</feature>
<dbReference type="AlphaFoldDB" id="A0A4R0RTF5"/>